<organism evidence="1 2">
    <name type="scientific">Actinopolymorpha pittospori</name>
    <dbReference type="NCBI Taxonomy" id="648752"/>
    <lineage>
        <taxon>Bacteria</taxon>
        <taxon>Bacillati</taxon>
        <taxon>Actinomycetota</taxon>
        <taxon>Actinomycetes</taxon>
        <taxon>Propionibacteriales</taxon>
        <taxon>Actinopolymorphaceae</taxon>
        <taxon>Actinopolymorpha</taxon>
    </lineage>
</organism>
<evidence type="ECO:0000313" key="1">
    <source>
        <dbReference type="EMBL" id="MBE1611000.1"/>
    </source>
</evidence>
<proteinExistence type="predicted"/>
<accession>A0A927N1M7</accession>
<dbReference type="AlphaFoldDB" id="A0A927N1M7"/>
<evidence type="ECO:0000313" key="2">
    <source>
        <dbReference type="Proteomes" id="UP000638648"/>
    </source>
</evidence>
<sequence>MDLQQARMLRDVLSDTAWWDRTRAFGRALRTSTRTPGGLLLIGPPAAEPWHLTAHLDDEARFAGLPEMSPTLVRWDPPRGAPSQLAVGLERLSTAKRGESVLVVAETAPEALLERVHDVRRGGATIFALDTGHTELAGIAHEVLSVDTGVVPAGNAARTDPLVEHPAAGPAISFEGAQHLLSLAAAEAEPGMPKGLRSRLARLLDAISGPDA</sequence>
<gene>
    <name evidence="1" type="ORF">HEB94_007848</name>
</gene>
<keyword evidence="2" id="KW-1185">Reference proteome</keyword>
<dbReference type="RefSeq" id="WP_192754283.1">
    <property type="nucleotide sequence ID" value="NZ_BAABJL010000042.1"/>
</dbReference>
<name>A0A927N1M7_9ACTN</name>
<reference evidence="1" key="1">
    <citation type="submission" date="2020-10" db="EMBL/GenBank/DDBJ databases">
        <title>Sequencing the genomes of 1000 actinobacteria strains.</title>
        <authorList>
            <person name="Klenk H.-P."/>
        </authorList>
    </citation>
    <scope>NUCLEOTIDE SEQUENCE</scope>
    <source>
        <strain evidence="1">DSM 45354</strain>
    </source>
</reference>
<comment type="caution">
    <text evidence="1">The sequence shown here is derived from an EMBL/GenBank/DDBJ whole genome shotgun (WGS) entry which is preliminary data.</text>
</comment>
<dbReference type="EMBL" id="JADBEM010000001">
    <property type="protein sequence ID" value="MBE1611000.1"/>
    <property type="molecule type" value="Genomic_DNA"/>
</dbReference>
<dbReference type="Proteomes" id="UP000638648">
    <property type="component" value="Unassembled WGS sequence"/>
</dbReference>
<protein>
    <submittedName>
        <fullName evidence="1">Uncharacterized protein</fullName>
    </submittedName>
</protein>